<comment type="pathway">
    <text evidence="2">Glycan biosynthesis; alginate biosynthesis.</text>
</comment>
<evidence type="ECO:0000256" key="1">
    <source>
        <dbReference type="ARBA" id="ARBA00004651"/>
    </source>
</evidence>
<keyword evidence="9 14" id="KW-1133">Transmembrane helix</keyword>
<dbReference type="InterPro" id="IPR004299">
    <property type="entry name" value="MBOAT_fam"/>
</dbReference>
<feature type="transmembrane region" description="Helical" evidence="14">
    <location>
        <begin position="6"/>
        <end position="23"/>
    </location>
</feature>
<evidence type="ECO:0000256" key="7">
    <source>
        <dbReference type="ARBA" id="ARBA00022692"/>
    </source>
</evidence>
<keyword evidence="6 13" id="KW-0808">Transferase</keyword>
<keyword evidence="11 13" id="KW-0012">Acyltransferase</keyword>
<dbReference type="Proteomes" id="UP001139104">
    <property type="component" value="Unassembled WGS sequence"/>
</dbReference>
<feature type="transmembrane region" description="Helical" evidence="14">
    <location>
        <begin position="30"/>
        <end position="45"/>
    </location>
</feature>
<proteinExistence type="inferred from homology"/>
<evidence type="ECO:0000256" key="8">
    <source>
        <dbReference type="ARBA" id="ARBA00022841"/>
    </source>
</evidence>
<evidence type="ECO:0000256" key="6">
    <source>
        <dbReference type="ARBA" id="ARBA00022679"/>
    </source>
</evidence>
<gene>
    <name evidence="15" type="ORF">K2U94_04045</name>
</gene>
<comment type="subcellular location">
    <subcellularLocation>
        <location evidence="1">Cell membrane</location>
        <topology evidence="1">Multi-pass membrane protein</topology>
    </subcellularLocation>
</comment>
<evidence type="ECO:0000256" key="9">
    <source>
        <dbReference type="ARBA" id="ARBA00022989"/>
    </source>
</evidence>
<evidence type="ECO:0000256" key="10">
    <source>
        <dbReference type="ARBA" id="ARBA00023136"/>
    </source>
</evidence>
<dbReference type="InterPro" id="IPR024194">
    <property type="entry name" value="Ac/AlaTfrase_AlgI/DltB"/>
</dbReference>
<feature type="transmembrane region" description="Helical" evidence="14">
    <location>
        <begin position="189"/>
        <end position="208"/>
    </location>
</feature>
<sequence>MLFNSFAFVLGFLPIAFAGYFLASRLNGRFGVAFLALASLAFYSYWDWRLTFLLCASILVNYTIGAAIARSHEKSPHRAKVFLISGLALNLGCLIYFKYMNWLIDTINRVSTAELSFIKVVLPLGISFYTFTQIAFLVDSFKCKVKERNIGNYFLFVTYFPHLIAGPVLHHAEMMPQFADPSNKRPVPANIAFGLALFLMGVVKKVVFADSVAPFADHVFNGHGPLGAAAAWSGALAYTAQIYFDFSGYTDMALGLSRMFNIKLPLNFDSPYKARSIVDFWRRWHMTLSRFLRDYLYIPLGGNRLGFLRRYLNLFITMLLGGLWHGAGWTFLIWGALHGLYLVVNHAVTGLREKFGIAWRAWMAPFGWGLTFLAVVVGWVFFRASSLEGAIRVLEGMVAFNAPPPHAVAPEYPHALIGRLEESPWPWIAGLLALAFLSPNSQQVIAWAETRLKAFGRAPRPSVRDFGRLFAPFAFTGFAATIVLFVISLTGIRHGASPFIYFNF</sequence>
<evidence type="ECO:0000256" key="14">
    <source>
        <dbReference type="SAM" id="Phobius"/>
    </source>
</evidence>
<dbReference type="PIRSF" id="PIRSF016636">
    <property type="entry name" value="AlgI_DltB"/>
    <property type="match status" value="1"/>
</dbReference>
<evidence type="ECO:0000313" key="16">
    <source>
        <dbReference type="Proteomes" id="UP001139104"/>
    </source>
</evidence>
<feature type="transmembrane region" description="Helical" evidence="14">
    <location>
        <begin position="311"/>
        <end position="337"/>
    </location>
</feature>
<dbReference type="RefSeq" id="WP_243065978.1">
    <property type="nucleotide sequence ID" value="NZ_JAIVFK010000049.1"/>
</dbReference>
<reference evidence="15" key="1">
    <citation type="journal article" date="2022" name="ISME J.">
        <title>Identification of active gaseous-alkane degraders at natural gas seeps.</title>
        <authorList>
            <person name="Farhan Ul Haque M."/>
            <person name="Hernandez M."/>
            <person name="Crombie A.T."/>
            <person name="Murrell J.C."/>
        </authorList>
    </citation>
    <scope>NUCLEOTIDE SEQUENCE</scope>
    <source>
        <strain evidence="15">PC2</strain>
    </source>
</reference>
<evidence type="ECO:0000256" key="3">
    <source>
        <dbReference type="ARBA" id="ARBA00010323"/>
    </source>
</evidence>
<feature type="transmembrane region" description="Helical" evidence="14">
    <location>
        <begin position="357"/>
        <end position="382"/>
    </location>
</feature>
<dbReference type="PANTHER" id="PTHR13285:SF23">
    <property type="entry name" value="TEICHOIC ACID D-ALANYLTRANSFERASE"/>
    <property type="match status" value="1"/>
</dbReference>
<evidence type="ECO:0000256" key="11">
    <source>
        <dbReference type="ARBA" id="ARBA00023315"/>
    </source>
</evidence>
<feature type="transmembrane region" description="Helical" evidence="14">
    <location>
        <begin position="117"/>
        <end position="138"/>
    </location>
</feature>
<feature type="transmembrane region" description="Helical" evidence="14">
    <location>
        <begin position="81"/>
        <end position="97"/>
    </location>
</feature>
<keyword evidence="10 13" id="KW-0472">Membrane</keyword>
<keyword evidence="5 13" id="KW-1003">Cell membrane</keyword>
<dbReference type="PIRSF" id="PIRSF500217">
    <property type="entry name" value="AlgI"/>
    <property type="match status" value="1"/>
</dbReference>
<keyword evidence="8" id="KW-0016">Alginate biosynthesis</keyword>
<keyword evidence="7 14" id="KW-0812">Transmembrane</keyword>
<feature type="transmembrane region" description="Helical" evidence="14">
    <location>
        <begin position="469"/>
        <end position="492"/>
    </location>
</feature>
<keyword evidence="16" id="KW-1185">Reference proteome</keyword>
<dbReference type="Pfam" id="PF03062">
    <property type="entry name" value="MBOAT"/>
    <property type="match status" value="1"/>
</dbReference>
<dbReference type="EMBL" id="JAIVFP010000001">
    <property type="protein sequence ID" value="MCI4681941.1"/>
    <property type="molecule type" value="Genomic_DNA"/>
</dbReference>
<accession>A0ABS9Z2Q8</accession>
<comment type="similarity">
    <text evidence="3 13">Belongs to the membrane-bound acyltransferase family.</text>
</comment>
<evidence type="ECO:0000256" key="12">
    <source>
        <dbReference type="ARBA" id="ARBA00031030"/>
    </source>
</evidence>
<evidence type="ECO:0000313" key="15">
    <source>
        <dbReference type="EMBL" id="MCI4681941.1"/>
    </source>
</evidence>
<evidence type="ECO:0000256" key="5">
    <source>
        <dbReference type="ARBA" id="ARBA00022475"/>
    </source>
</evidence>
<evidence type="ECO:0000256" key="2">
    <source>
        <dbReference type="ARBA" id="ARBA00005182"/>
    </source>
</evidence>
<feature type="transmembrane region" description="Helical" evidence="14">
    <location>
        <begin position="150"/>
        <end position="169"/>
    </location>
</feature>
<feature type="transmembrane region" description="Helical" evidence="14">
    <location>
        <begin position="51"/>
        <end position="69"/>
    </location>
</feature>
<evidence type="ECO:0000256" key="4">
    <source>
        <dbReference type="ARBA" id="ARBA00016084"/>
    </source>
</evidence>
<dbReference type="InterPro" id="IPR028362">
    <property type="entry name" value="AlgI"/>
</dbReference>
<dbReference type="PANTHER" id="PTHR13285">
    <property type="entry name" value="ACYLTRANSFERASE"/>
    <property type="match status" value="1"/>
</dbReference>
<dbReference type="InterPro" id="IPR051085">
    <property type="entry name" value="MB_O-acyltransferase"/>
</dbReference>
<name>A0ABS9Z2Q8_9HYPH</name>
<organism evidence="15 16">
    <name type="scientific">Candidatus Rhodoblastus alkanivorans</name>
    <dbReference type="NCBI Taxonomy" id="2954117"/>
    <lineage>
        <taxon>Bacteria</taxon>
        <taxon>Pseudomonadati</taxon>
        <taxon>Pseudomonadota</taxon>
        <taxon>Alphaproteobacteria</taxon>
        <taxon>Hyphomicrobiales</taxon>
        <taxon>Rhodoblastaceae</taxon>
        <taxon>Rhodoblastus</taxon>
    </lineage>
</organism>
<evidence type="ECO:0000256" key="13">
    <source>
        <dbReference type="PIRNR" id="PIRNR016636"/>
    </source>
</evidence>
<comment type="caution">
    <text evidence="15">The sequence shown here is derived from an EMBL/GenBank/DDBJ whole genome shotgun (WGS) entry which is preliminary data.</text>
</comment>
<protein>
    <recommendedName>
        <fullName evidence="4">Probable alginate O-acetylase AlgI</fullName>
    </recommendedName>
    <alternativeName>
        <fullName evidence="12">Alginate biosynthesis protein AlgI</fullName>
    </alternativeName>
</protein>